<keyword evidence="1" id="KW-0614">Plasmid</keyword>
<dbReference type="InterPro" id="IPR009057">
    <property type="entry name" value="Homeodomain-like_sf"/>
</dbReference>
<evidence type="ECO:0000313" key="2">
    <source>
        <dbReference type="Proteomes" id="UP000002190"/>
    </source>
</evidence>
<evidence type="ECO:0008006" key="3">
    <source>
        <dbReference type="Google" id="ProtNLM"/>
    </source>
</evidence>
<dbReference type="Proteomes" id="UP000002190">
    <property type="component" value="Plasmid pBC201"/>
</dbReference>
<dbReference type="EMBL" id="CP002016">
    <property type="protein sequence ID" value="ADG20772.1"/>
    <property type="molecule type" value="Genomic_DNA"/>
</dbReference>
<dbReference type="HOGENOM" id="CLU_041517_1_0_4"/>
<gene>
    <name evidence="1" type="ordered locus">BC1002_6987</name>
</gene>
<dbReference type="PANTHER" id="PTHR35004:SF7">
    <property type="entry name" value="INTEGRASE PROTEIN"/>
    <property type="match status" value="1"/>
</dbReference>
<sequence length="247" mass="28008">MHPATLVTLNMRELDRLKVIQAVVEMGLKPGRAAERLGLTVRRIERLAIRYQESGAAGLASRKRGCQGNRRLDEDLAQRALAIIRERYTDFGPTLACEKLYECHGFRLAKGTVRRLMTDAGLWVPRRTRPPKLYQPRARRSCPGELIQIDGSEHPWFDNRAPQCTLLAYVDDATSRLMHVLFTATESTFSYFEATRAYIEHHPRPLDWALPFTTTFVPLAFAAFARCLCPALDSTHASGPDEWHGCE</sequence>
<reference evidence="1 2" key="2">
    <citation type="journal article" date="2012" name="J. Bacteriol.">
        <title>Genome Sequences of Burkholderia sp. Strains CCGE1002 and H160, Isolated from Legume Nodules in Mexico and Brazil.</title>
        <authorList>
            <person name="Ormeno-Orrillo E."/>
            <person name="Rogel M.A."/>
            <person name="Chueire L.M."/>
            <person name="Tiedje J.M."/>
            <person name="Martinez-Romero E."/>
            <person name="Hungria M."/>
        </authorList>
    </citation>
    <scope>NUCLEOTIDE SEQUENCE [LARGE SCALE GENOMIC DNA]</scope>
    <source>
        <strain evidence="1 2">CCGE1002</strain>
        <plasmid evidence="2">pBC201</plasmid>
    </source>
</reference>
<protein>
    <recommendedName>
        <fullName evidence="3">Integrase catalytic region</fullName>
    </recommendedName>
</protein>
<dbReference type="InterPro" id="IPR012337">
    <property type="entry name" value="RNaseH-like_sf"/>
</dbReference>
<dbReference type="SUPFAM" id="SSF53098">
    <property type="entry name" value="Ribonuclease H-like"/>
    <property type="match status" value="1"/>
</dbReference>
<evidence type="ECO:0000313" key="1">
    <source>
        <dbReference type="EMBL" id="ADG20772.1"/>
    </source>
</evidence>
<organism evidence="1 2">
    <name type="scientific">Paraburkholderia atlantica</name>
    <dbReference type="NCBI Taxonomy" id="2654982"/>
    <lineage>
        <taxon>Bacteria</taxon>
        <taxon>Pseudomonadati</taxon>
        <taxon>Pseudomonadota</taxon>
        <taxon>Betaproteobacteria</taxon>
        <taxon>Burkholderiales</taxon>
        <taxon>Burkholderiaceae</taxon>
        <taxon>Paraburkholderia</taxon>
    </lineage>
</organism>
<dbReference type="eggNOG" id="COG2801">
    <property type="taxonomic scope" value="Bacteria"/>
</dbReference>
<name>D5WN93_PARAM</name>
<geneLocation type="plasmid" evidence="1 2">
    <name>pBC201</name>
</geneLocation>
<reference evidence="2" key="1">
    <citation type="submission" date="2010-04" db="EMBL/GenBank/DDBJ databases">
        <title>Complete sequence of plasmid 1 of Burkholderia sp. CCGE1002.</title>
        <authorList>
            <consortium name="US DOE Joint Genome Institute"/>
            <person name="Lucas S."/>
            <person name="Copeland A."/>
            <person name="Lapidus A."/>
            <person name="Cheng J.-F."/>
            <person name="Bruce D."/>
            <person name="Goodwin L."/>
            <person name="Pitluck S."/>
            <person name="Chertkov O."/>
            <person name="Detter J.C."/>
            <person name="Han C."/>
            <person name="Tapia R."/>
            <person name="Land M."/>
            <person name="Hauser L."/>
            <person name="Kyrpides N."/>
            <person name="Ovchinnikova G."/>
            <person name="Martinez-Romero E."/>
            <person name="Hernandez M.A.R."/>
            <person name="Tiedje J.M."/>
            <person name="Woyke T."/>
        </authorList>
    </citation>
    <scope>NUCLEOTIDE SEQUENCE [LARGE SCALE GENOMIC DNA]</scope>
    <source>
        <strain evidence="2">CCGE1002</strain>
        <plasmid evidence="2">pBC201</plasmid>
    </source>
</reference>
<proteinExistence type="predicted"/>
<dbReference type="AlphaFoldDB" id="D5WN93"/>
<accession>D5WN93</accession>
<dbReference type="PANTHER" id="PTHR35004">
    <property type="entry name" value="TRANSPOSASE RV3428C-RELATED"/>
    <property type="match status" value="1"/>
</dbReference>
<dbReference type="Pfam" id="PF13565">
    <property type="entry name" value="HTH_32"/>
    <property type="match status" value="1"/>
</dbReference>
<dbReference type="SUPFAM" id="SSF46689">
    <property type="entry name" value="Homeodomain-like"/>
    <property type="match status" value="1"/>
</dbReference>
<dbReference type="KEGG" id="bge:BC1002_6987"/>